<dbReference type="PANTHER" id="PTHR12110:SF41">
    <property type="entry name" value="INOSOSE DEHYDRATASE"/>
    <property type="match status" value="1"/>
</dbReference>
<dbReference type="AlphaFoldDB" id="A0A9W6RGQ1"/>
<dbReference type="PANTHER" id="PTHR12110">
    <property type="entry name" value="HYDROXYPYRUVATE ISOMERASE"/>
    <property type="match status" value="1"/>
</dbReference>
<accession>A0A9W6RGQ1</accession>
<protein>
    <submittedName>
        <fullName evidence="2">Epimerase</fullName>
    </submittedName>
</protein>
<name>A0A9W6RGQ1_9ACTN</name>
<dbReference type="Proteomes" id="UP001165135">
    <property type="component" value="Unassembled WGS sequence"/>
</dbReference>
<dbReference type="RefSeq" id="WP_285619277.1">
    <property type="nucleotide sequence ID" value="NZ_BSTJ01000002.1"/>
</dbReference>
<dbReference type="InterPro" id="IPR036237">
    <property type="entry name" value="Xyl_isomerase-like_sf"/>
</dbReference>
<reference evidence="2" key="1">
    <citation type="submission" date="2023-03" db="EMBL/GenBank/DDBJ databases">
        <title>Actinoallomurus iriomotensis NBRC 103681.</title>
        <authorList>
            <person name="Ichikawa N."/>
            <person name="Sato H."/>
            <person name="Tonouchi N."/>
        </authorList>
    </citation>
    <scope>NUCLEOTIDE SEQUENCE</scope>
    <source>
        <strain evidence="2">NBRC 103681</strain>
    </source>
</reference>
<dbReference type="EMBL" id="BSTJ01000002">
    <property type="protein sequence ID" value="GLY73757.1"/>
    <property type="molecule type" value="Genomic_DNA"/>
</dbReference>
<evidence type="ECO:0000313" key="3">
    <source>
        <dbReference type="Proteomes" id="UP001165135"/>
    </source>
</evidence>
<dbReference type="Pfam" id="PF01261">
    <property type="entry name" value="AP_endonuc_2"/>
    <property type="match status" value="1"/>
</dbReference>
<comment type="caution">
    <text evidence="2">The sequence shown here is derived from an EMBL/GenBank/DDBJ whole genome shotgun (WGS) entry which is preliminary data.</text>
</comment>
<sequence length="287" mass="30913">MNPLGVHSLVWVGELSPEPLRGAVERSREAGFDLIELSLHDPGVMDVADTRAALAAAGLDVACSRGLDFDADISSDDPRTVGRGAVQLAESVRLTRELGGRYFGGALYSALGKYPRPVTARGRANCVAVLRDLAAEAAGVTLGLEVVNRYESNVVNTARQALDLIDDIGADGVVVHLDTYHMNIEEGDLARPVHECAERLGYVHVGESHRGYLGSGTIDFPRFFRALAAIGYQGPITFESFSSAVVAEGLSNNLAIWRNLWDDGADLARHARAFVTEQLTAARMNRR</sequence>
<dbReference type="SUPFAM" id="SSF51658">
    <property type="entry name" value="Xylose isomerase-like"/>
    <property type="match status" value="1"/>
</dbReference>
<proteinExistence type="predicted"/>
<evidence type="ECO:0000259" key="1">
    <source>
        <dbReference type="Pfam" id="PF01261"/>
    </source>
</evidence>
<dbReference type="InterPro" id="IPR050312">
    <property type="entry name" value="IolE/XylAMocC-like"/>
</dbReference>
<organism evidence="2 3">
    <name type="scientific">Actinoallomurus iriomotensis</name>
    <dbReference type="NCBI Taxonomy" id="478107"/>
    <lineage>
        <taxon>Bacteria</taxon>
        <taxon>Bacillati</taxon>
        <taxon>Actinomycetota</taxon>
        <taxon>Actinomycetes</taxon>
        <taxon>Streptosporangiales</taxon>
        <taxon>Thermomonosporaceae</taxon>
        <taxon>Actinoallomurus</taxon>
    </lineage>
</organism>
<gene>
    <name evidence="2" type="ORF">Airi01_020240</name>
</gene>
<evidence type="ECO:0000313" key="2">
    <source>
        <dbReference type="EMBL" id="GLY73757.1"/>
    </source>
</evidence>
<dbReference type="InterPro" id="IPR013022">
    <property type="entry name" value="Xyl_isomerase-like_TIM-brl"/>
</dbReference>
<dbReference type="Gene3D" id="3.20.20.150">
    <property type="entry name" value="Divalent-metal-dependent TIM barrel enzymes"/>
    <property type="match status" value="1"/>
</dbReference>
<feature type="domain" description="Xylose isomerase-like TIM barrel" evidence="1">
    <location>
        <begin position="25"/>
        <end position="252"/>
    </location>
</feature>